<keyword evidence="3" id="KW-0690">Ribosome biogenesis</keyword>
<dbReference type="Gene3D" id="1.10.287.4070">
    <property type="match status" value="1"/>
</dbReference>
<proteinExistence type="inferred from homology"/>
<keyword evidence="12" id="KW-1185">Reference proteome</keyword>
<reference evidence="11" key="2">
    <citation type="submission" date="2025-09" db="UniProtKB">
        <authorList>
            <consortium name="Ensembl"/>
        </authorList>
    </citation>
    <scope>IDENTIFICATION</scope>
</reference>
<dbReference type="Pfam" id="PF01798">
    <property type="entry name" value="Nop"/>
    <property type="match status" value="1"/>
</dbReference>
<dbReference type="GeneTree" id="ENSGT00940000153534"/>
<dbReference type="InterPro" id="IPR012976">
    <property type="entry name" value="NOSIC"/>
</dbReference>
<dbReference type="Pfam" id="PF08156">
    <property type="entry name" value="NOP5NT"/>
    <property type="match status" value="1"/>
</dbReference>
<evidence type="ECO:0000256" key="7">
    <source>
        <dbReference type="ARBA" id="ARBA00053627"/>
    </source>
</evidence>
<protein>
    <recommendedName>
        <fullName evidence="5">Nucleolar protein 56</fullName>
    </recommendedName>
    <alternativeName>
        <fullName evidence="6">Nucleolar protein 5A</fullName>
    </alternativeName>
</protein>
<comment type="subcellular location">
    <subcellularLocation>
        <location evidence="1">Nucleus</location>
        <location evidence="1">Nucleolus</location>
    </subcellularLocation>
</comment>
<evidence type="ECO:0000256" key="4">
    <source>
        <dbReference type="ARBA" id="ARBA00023242"/>
    </source>
</evidence>
<dbReference type="InterPro" id="IPR012974">
    <property type="entry name" value="NOP58/56_N"/>
</dbReference>
<evidence type="ECO:0000313" key="12">
    <source>
        <dbReference type="Proteomes" id="UP000261360"/>
    </source>
</evidence>
<dbReference type="GO" id="GO:0031428">
    <property type="term" value="C:box C/D methylation guide snoRNP complex"/>
    <property type="evidence" value="ECO:0007669"/>
    <property type="project" value="InterPro"/>
</dbReference>
<dbReference type="InterPro" id="IPR042239">
    <property type="entry name" value="Nop_C"/>
</dbReference>
<reference evidence="11" key="1">
    <citation type="submission" date="2025-08" db="UniProtKB">
        <authorList>
            <consortium name="Ensembl"/>
        </authorList>
    </citation>
    <scope>IDENTIFICATION</scope>
</reference>
<dbReference type="InterPro" id="IPR036070">
    <property type="entry name" value="Nop_dom_sf"/>
</dbReference>
<dbReference type="Gene3D" id="1.10.246.90">
    <property type="entry name" value="Nop domain"/>
    <property type="match status" value="1"/>
</dbReference>
<dbReference type="PROSITE" id="PS51358">
    <property type="entry name" value="NOP"/>
    <property type="match status" value="1"/>
</dbReference>
<feature type="region of interest" description="Disordered" evidence="9">
    <location>
        <begin position="409"/>
        <end position="510"/>
    </location>
</feature>
<feature type="compositionally biased region" description="Acidic residues" evidence="9">
    <location>
        <begin position="429"/>
        <end position="439"/>
    </location>
</feature>
<dbReference type="InterPro" id="IPR002687">
    <property type="entry name" value="Nop_dom"/>
</dbReference>
<dbReference type="SUPFAM" id="SSF89124">
    <property type="entry name" value="Nop domain"/>
    <property type="match status" value="1"/>
</dbReference>
<dbReference type="GO" id="GO:0042254">
    <property type="term" value="P:ribosome biogenesis"/>
    <property type="evidence" value="ECO:0007669"/>
    <property type="project" value="UniProtKB-KW"/>
</dbReference>
<evidence type="ECO:0000256" key="6">
    <source>
        <dbReference type="ARBA" id="ARBA00041388"/>
    </source>
</evidence>
<accession>A0A3B4Y5N4</accession>
<dbReference type="PANTHER" id="PTHR10894:SF0">
    <property type="entry name" value="NUCLEOLAR PROTEIN 56"/>
    <property type="match status" value="1"/>
</dbReference>
<dbReference type="AlphaFoldDB" id="A0A3B4Y5N4"/>
<evidence type="ECO:0000256" key="2">
    <source>
        <dbReference type="ARBA" id="ARBA00009211"/>
    </source>
</evidence>
<evidence type="ECO:0000256" key="5">
    <source>
        <dbReference type="ARBA" id="ARBA00040742"/>
    </source>
</evidence>
<feature type="compositionally biased region" description="Basic residues" evidence="9">
    <location>
        <begin position="499"/>
        <end position="510"/>
    </location>
</feature>
<dbReference type="Ensembl" id="ENSSLDT00000024061.1">
    <property type="protein sequence ID" value="ENSSLDP00000023311.1"/>
    <property type="gene ID" value="ENSSLDG00000018177.1"/>
</dbReference>
<evidence type="ECO:0000256" key="3">
    <source>
        <dbReference type="ARBA" id="ARBA00022517"/>
    </source>
</evidence>
<dbReference type="Proteomes" id="UP000261360">
    <property type="component" value="Unplaced"/>
</dbReference>
<comment type="function">
    <text evidence="7">Involved in the early to middle stages of 60S ribosomal subunit biogenesis. Required for the biogenesis of box C/D snoRNAs such U3, U8 and U14 snoRNAs. Part of the small subunit (SSU) processome, first precursor of the small eukaryotic ribosomal subunit. During the assembly of the SSU processome in the nucleolus, many ribosome biogenesis factors, an RNA chaperone and ribosomal proteins associate with the nascent pre-rRNA and work in concert to generate RNA folding, modifications, rearrangements and cleavage as well as targeted degradation of pre-ribosomal RNA by the RNA exosome. Core component of box C/D small nucleolar ribonucleoprotein (snoRNP) complexes that function in methylation of multiple sites on ribosomal RNAs (rRNAs) and messenger RNAs (mRNAs).</text>
</comment>
<evidence type="ECO:0000256" key="8">
    <source>
        <dbReference type="ARBA" id="ARBA00064370"/>
    </source>
</evidence>
<evidence type="ECO:0000313" key="11">
    <source>
        <dbReference type="Ensembl" id="ENSSLDP00000023311.1"/>
    </source>
</evidence>
<sequence length="510" mass="56125">AVKEVEEIGMLLPQVEESVLSIGKFNSMVSLAAFFPFKSAQAALENMNAISEGVVHADLKLFLETNLPLSGKKKAMLGVSDAKIGAALQEEFSISIQTGGVVAEITRGVRLHFHSLVKGLTGQAASKAQLGLGHSYSRAKVKFNVNRVDNMIIQSIALLDQLDKDINTFSMRVREWYGYHFPELIKIVSDNSMYCRLAQLIGNRKELSEESLESLEEVVMDNAKAQAILEASRSSMGMDISPIDLINIERFSNRVVSLAAYRLELQEYLRSKMSQVAPNLAALIGEVVGARLISHAGSLTNLAKYPASTVQILGAEKALFRALKTRGNTPKYGLIFHSTFIGRAAAKNKGRISRYLANKCTIASRIDCFSEVPTSVFGDKLREQVEERLSFYETGDVPRKNVDVMKEAVQEVSSDNSTIKKKKKKPAAEEMEVEAEEIPAAENGAGDAPAKKKKKRKSEAEEAAAVEETDTPSKKKKKQKTETVEAEPEEIPETPVSEKKKKKKKKESAD</sequence>
<evidence type="ECO:0000256" key="1">
    <source>
        <dbReference type="ARBA" id="ARBA00004604"/>
    </source>
</evidence>
<dbReference type="PANTHER" id="PTHR10894">
    <property type="entry name" value="NUCLEOLAR PROTEIN 5 NUCLEOLAR PROTEIN NOP5 NOP58"/>
    <property type="match status" value="1"/>
</dbReference>
<comment type="subunit">
    <text evidence="8">Part of a large pre-ribosomal ribonucleoprotein (RNP) complex, that consists of at least 62 ribosomal proteins, 45 nonribosomal proteins and both pre-rRNA and mature rRNA species. Within this complex directly interacts with TCOF1 in an RNA-independent manner. Core component of box C/D small nucleolar ribonucleoprotein (snoRNP) particles; the core proteins SNU13, NOP56, NOP58 and FBL or FBLL1 assemble stepwise onto the snoRNA. Interacts with NOP1 and NOP58. Interacts with NUFIP1, RUVBL1 and RUVBL2; RUVBL1:RUVBL2 seem to bridge the association of NOP56 with NUFIP1. Part of the small subunit (SSU) processome, composed of more than 70 proteins and the RNA chaperone small nucleolar RNA (snoRNA) U3. Interacts with NOP2 and FBL.</text>
</comment>
<dbReference type="InterPro" id="IPR045056">
    <property type="entry name" value="Nop56/Nop58"/>
</dbReference>
<dbReference type="SMART" id="SM00931">
    <property type="entry name" value="NOSIC"/>
    <property type="match status" value="1"/>
</dbReference>
<name>A0A3B4Y5N4_SERLL</name>
<evidence type="ECO:0000256" key="9">
    <source>
        <dbReference type="SAM" id="MobiDB-lite"/>
    </source>
</evidence>
<dbReference type="FunFam" id="1.10.287.4070:FF:000002">
    <property type="entry name" value="Nucleolar protein 56"/>
    <property type="match status" value="1"/>
</dbReference>
<dbReference type="FunFam" id="1.10.246.90:FF:000001">
    <property type="entry name" value="Nucleolar protein 56"/>
    <property type="match status" value="1"/>
</dbReference>
<organism evidence="11 12">
    <name type="scientific">Seriola lalandi dorsalis</name>
    <dbReference type="NCBI Taxonomy" id="1841481"/>
    <lineage>
        <taxon>Eukaryota</taxon>
        <taxon>Metazoa</taxon>
        <taxon>Chordata</taxon>
        <taxon>Craniata</taxon>
        <taxon>Vertebrata</taxon>
        <taxon>Euteleostomi</taxon>
        <taxon>Actinopterygii</taxon>
        <taxon>Neopterygii</taxon>
        <taxon>Teleostei</taxon>
        <taxon>Neoteleostei</taxon>
        <taxon>Acanthomorphata</taxon>
        <taxon>Carangaria</taxon>
        <taxon>Carangiformes</taxon>
        <taxon>Carangidae</taxon>
        <taxon>Seriola</taxon>
    </lineage>
</organism>
<dbReference type="GO" id="GO:0032040">
    <property type="term" value="C:small-subunit processome"/>
    <property type="evidence" value="ECO:0007669"/>
    <property type="project" value="InterPro"/>
</dbReference>
<feature type="compositionally biased region" description="Acidic residues" evidence="9">
    <location>
        <begin position="461"/>
        <end position="470"/>
    </location>
</feature>
<dbReference type="GO" id="GO:0030515">
    <property type="term" value="F:snoRNA binding"/>
    <property type="evidence" value="ECO:0007669"/>
    <property type="project" value="InterPro"/>
</dbReference>
<feature type="domain" description="Nop" evidence="10">
    <location>
        <begin position="276"/>
        <end position="394"/>
    </location>
</feature>
<keyword evidence="4" id="KW-0539">Nucleus</keyword>
<comment type="similarity">
    <text evidence="2">Belongs to the NOP5/NOP56 family.</text>
</comment>
<evidence type="ECO:0000259" key="10">
    <source>
        <dbReference type="PROSITE" id="PS51358"/>
    </source>
</evidence>